<accession>A0A3Q7IW85</accession>
<evidence type="ECO:0000256" key="1">
    <source>
        <dbReference type="ARBA" id="ARBA00004496"/>
    </source>
</evidence>
<dbReference type="AlphaFoldDB" id="A0A3Q7IW85"/>
<evidence type="ECO:0000256" key="4">
    <source>
        <dbReference type="ARBA" id="ARBA00022737"/>
    </source>
</evidence>
<organism evidence="6">
    <name type="scientific">Solanum lycopersicum</name>
    <name type="common">Tomato</name>
    <name type="synonym">Lycopersicon esculentum</name>
    <dbReference type="NCBI Taxonomy" id="4081"/>
    <lineage>
        <taxon>Eukaryota</taxon>
        <taxon>Viridiplantae</taxon>
        <taxon>Streptophyta</taxon>
        <taxon>Embryophyta</taxon>
        <taxon>Tracheophyta</taxon>
        <taxon>Spermatophyta</taxon>
        <taxon>Magnoliopsida</taxon>
        <taxon>eudicotyledons</taxon>
        <taxon>Gunneridae</taxon>
        <taxon>Pentapetalae</taxon>
        <taxon>asterids</taxon>
        <taxon>lamiids</taxon>
        <taxon>Solanales</taxon>
        <taxon>Solanaceae</taxon>
        <taxon>Solanoideae</taxon>
        <taxon>Solaneae</taxon>
        <taxon>Solanum</taxon>
        <taxon>Solanum subgen. Lycopersicon</taxon>
    </lineage>
</organism>
<dbReference type="Gramene" id="Solyc11g039850.1.1">
    <property type="protein sequence ID" value="Solyc11g039850.1.1.1"/>
    <property type="gene ID" value="Solyc11g039850.1"/>
</dbReference>
<dbReference type="GO" id="GO:0005737">
    <property type="term" value="C:cytoplasm"/>
    <property type="evidence" value="ECO:0007669"/>
    <property type="project" value="UniProtKB-SubCell"/>
</dbReference>
<dbReference type="PANTHER" id="PTHR15598:SF5">
    <property type="entry name" value="ENHANCER OF MRNA-DECAPPING PROTEIN 4"/>
    <property type="match status" value="1"/>
</dbReference>
<keyword evidence="2" id="KW-0963">Cytoplasm</keyword>
<keyword evidence="4" id="KW-0677">Repeat</keyword>
<dbReference type="GO" id="GO:0031087">
    <property type="term" value="P:deadenylation-independent decapping of nuclear-transcribed mRNA"/>
    <property type="evidence" value="ECO:0007669"/>
    <property type="project" value="InterPro"/>
</dbReference>
<dbReference type="EnsemblPlants" id="Solyc11g039850.1.1">
    <property type="protein sequence ID" value="Solyc11g039850.1.1.1"/>
    <property type="gene ID" value="Solyc11g039850.1"/>
</dbReference>
<dbReference type="PANTHER" id="PTHR15598">
    <property type="entry name" value="ENHANCER OF MRNA-DECAPPING PROTEIN 4"/>
    <property type="match status" value="1"/>
</dbReference>
<evidence type="ECO:0000256" key="5">
    <source>
        <dbReference type="SAM" id="MobiDB-lite"/>
    </source>
</evidence>
<name>A0A3Q7IW85_SOLLC</name>
<keyword evidence="7" id="KW-1185">Reference proteome</keyword>
<reference evidence="6" key="2">
    <citation type="submission" date="2019-01" db="UniProtKB">
        <authorList>
            <consortium name="EnsemblPlants"/>
        </authorList>
    </citation>
    <scope>IDENTIFICATION</scope>
    <source>
        <strain evidence="6">cv. Heinz 1706</strain>
    </source>
</reference>
<keyword evidence="3" id="KW-0853">WD repeat</keyword>
<reference evidence="6" key="1">
    <citation type="journal article" date="2012" name="Nature">
        <title>The tomato genome sequence provides insights into fleshy fruit evolution.</title>
        <authorList>
            <consortium name="Tomato Genome Consortium"/>
        </authorList>
    </citation>
    <scope>NUCLEOTIDE SEQUENCE [LARGE SCALE GENOMIC DNA]</scope>
    <source>
        <strain evidence="6">cv. Heinz 1706</strain>
    </source>
</reference>
<dbReference type="Proteomes" id="UP000004994">
    <property type="component" value="Chromosome 11"/>
</dbReference>
<evidence type="ECO:0000313" key="7">
    <source>
        <dbReference type="Proteomes" id="UP000004994"/>
    </source>
</evidence>
<proteinExistence type="predicted"/>
<protein>
    <submittedName>
        <fullName evidence="6">Uncharacterized protein</fullName>
    </submittedName>
</protein>
<dbReference type="InterPro" id="IPR045152">
    <property type="entry name" value="EDC4-like"/>
</dbReference>
<comment type="subcellular location">
    <subcellularLocation>
        <location evidence="1">Cytoplasm</location>
    </subcellularLocation>
</comment>
<dbReference type="InParanoid" id="A0A3Q7IW85"/>
<dbReference type="STRING" id="4081.A0A3Q7IW85"/>
<feature type="region of interest" description="Disordered" evidence="5">
    <location>
        <begin position="76"/>
        <end position="104"/>
    </location>
</feature>
<evidence type="ECO:0000256" key="3">
    <source>
        <dbReference type="ARBA" id="ARBA00022574"/>
    </source>
</evidence>
<dbReference type="PaxDb" id="4081-Solyc11g039850.1.1"/>
<evidence type="ECO:0000313" key="6">
    <source>
        <dbReference type="EnsemblPlants" id="Solyc11g039850.1.1.1"/>
    </source>
</evidence>
<evidence type="ECO:0000256" key="2">
    <source>
        <dbReference type="ARBA" id="ARBA00022490"/>
    </source>
</evidence>
<sequence length="104" mass="11636">MLCKEMFDQVKLAFQKGIADHTVTTQQFEYAHSPFQIYLRNAINTTSSITPTLSGEFVDSQRQLLALALFGENSQSTNPLNHMNNGSLLNENIETLPNPTTEMS</sequence>